<dbReference type="AlphaFoldDB" id="A6FWV8"/>
<accession>A6FWV8</accession>
<dbReference type="PANTHER" id="PTHR11361:SF99">
    <property type="entry name" value="DNA MISMATCH REPAIR PROTEIN"/>
    <property type="match status" value="1"/>
</dbReference>
<dbReference type="SMART" id="SM00534">
    <property type="entry name" value="MUTSac"/>
    <property type="match status" value="1"/>
</dbReference>
<dbReference type="GO" id="GO:0030983">
    <property type="term" value="F:mismatched DNA binding"/>
    <property type="evidence" value="ECO:0007669"/>
    <property type="project" value="InterPro"/>
</dbReference>
<dbReference type="SUPFAM" id="SSF48334">
    <property type="entry name" value="DNA repair protein MutS, domain III"/>
    <property type="match status" value="1"/>
</dbReference>
<keyword evidence="3" id="KW-0238">DNA-binding</keyword>
<keyword evidence="4" id="KW-0812">Transmembrane</keyword>
<evidence type="ECO:0000313" key="6">
    <source>
        <dbReference type="EMBL" id="EDM81782.1"/>
    </source>
</evidence>
<name>A6FWV8_9BACT</name>
<dbReference type="GO" id="GO:0005524">
    <property type="term" value="F:ATP binding"/>
    <property type="evidence" value="ECO:0007669"/>
    <property type="project" value="UniProtKB-KW"/>
</dbReference>
<dbReference type="InterPro" id="IPR045076">
    <property type="entry name" value="MutS"/>
</dbReference>
<dbReference type="Pfam" id="PF00488">
    <property type="entry name" value="MutS_V"/>
    <property type="match status" value="1"/>
</dbReference>
<reference evidence="6 7" key="1">
    <citation type="submission" date="2007-06" db="EMBL/GenBank/DDBJ databases">
        <authorList>
            <person name="Shimkets L."/>
            <person name="Ferriera S."/>
            <person name="Johnson J."/>
            <person name="Kravitz S."/>
            <person name="Beeson K."/>
            <person name="Sutton G."/>
            <person name="Rogers Y.-H."/>
            <person name="Friedman R."/>
            <person name="Frazier M."/>
            <person name="Venter J.C."/>
        </authorList>
    </citation>
    <scope>NUCLEOTIDE SEQUENCE [LARGE SCALE GENOMIC DNA]</scope>
    <source>
        <strain evidence="6 7">SIR-1</strain>
    </source>
</reference>
<dbReference type="GO" id="GO:0140664">
    <property type="term" value="F:ATP-dependent DNA damage sensor activity"/>
    <property type="evidence" value="ECO:0007669"/>
    <property type="project" value="InterPro"/>
</dbReference>
<dbReference type="InterPro" id="IPR000432">
    <property type="entry name" value="DNA_mismatch_repair_MutS_C"/>
</dbReference>
<dbReference type="OrthoDB" id="9802448at2"/>
<dbReference type="STRING" id="391625.PPSIR1_04928"/>
<keyword evidence="7" id="KW-1185">Reference proteome</keyword>
<evidence type="ECO:0000259" key="5">
    <source>
        <dbReference type="SMART" id="SM00534"/>
    </source>
</evidence>
<dbReference type="GO" id="GO:0005829">
    <property type="term" value="C:cytosol"/>
    <property type="evidence" value="ECO:0007669"/>
    <property type="project" value="TreeGrafter"/>
</dbReference>
<dbReference type="SUPFAM" id="SSF52540">
    <property type="entry name" value="P-loop containing nucleoside triphosphate hydrolases"/>
    <property type="match status" value="1"/>
</dbReference>
<sequence length="624" mass="67197">MTKATPRAEYEARLADRRARLPALEARDLNFSRARVGVFVAAIVVVVLGVQGRLQGVGGWAWLAAPALAFVALMVFHDRALTALARGRRAVAHYEAGLARMDDAWIGEAGNGPQSRDFAELQGEHTFADDLDLFGEASLFELLCRARTRAGEETLARWLSPGFGAGEVRPLPSVEVLRGRQAMVEALRGTLDLRESLAVLGEDVRAGVEPARLIHWGRSPARFGPRQRVVVLVLGVVLPILAAAGVALWTAWGPWLLIATVAAEGALHRWLKDTLVWLSGPVERRGAELEILAQVLATFEQAAFEEPGLRALQARLGSESGRPASASIARLRRLLGWYGAQNSGLFFPIALLLCWGPSFALAIERWRRDEGPRIAEWIAALGELEALSSLASHAFENPDDPFPELRASEAEDGPVLEGEALGHPLLPRARCVTNDIGLRAPLRAYVVSGSNMSGKSTFLRTVGVNVVLGLAGAPVRASSMALSPVRVGATLRVQDSLQDGASRFWAELKRLEAVSQLADAGPTLFLLDEILHGTNSHDRRIGAEALLADLLERGAIGLLTTHDLALAQAAEALAPRTANVHFEDTLVDGELVFDYRMRPGVVQKSNALALMRSLGLLPASTPEA</sequence>
<organism evidence="6 7">
    <name type="scientific">Plesiocystis pacifica SIR-1</name>
    <dbReference type="NCBI Taxonomy" id="391625"/>
    <lineage>
        <taxon>Bacteria</taxon>
        <taxon>Pseudomonadati</taxon>
        <taxon>Myxococcota</taxon>
        <taxon>Polyangia</taxon>
        <taxon>Nannocystales</taxon>
        <taxon>Nannocystaceae</taxon>
        <taxon>Plesiocystis</taxon>
    </lineage>
</organism>
<feature type="transmembrane region" description="Helical" evidence="4">
    <location>
        <begin position="229"/>
        <end position="252"/>
    </location>
</feature>
<dbReference type="eggNOG" id="COG0249">
    <property type="taxonomic scope" value="Bacteria"/>
</dbReference>
<keyword evidence="4" id="KW-0472">Membrane</keyword>
<dbReference type="EMBL" id="ABCS01000001">
    <property type="protein sequence ID" value="EDM81782.1"/>
    <property type="molecule type" value="Genomic_DNA"/>
</dbReference>
<evidence type="ECO:0000256" key="4">
    <source>
        <dbReference type="SAM" id="Phobius"/>
    </source>
</evidence>
<comment type="caution">
    <text evidence="6">The sequence shown here is derived from an EMBL/GenBank/DDBJ whole genome shotgun (WGS) entry which is preliminary data.</text>
</comment>
<protein>
    <submittedName>
        <fullName evidence="6">DNA mismatch repair protein MutS-like protein</fullName>
    </submittedName>
</protein>
<evidence type="ECO:0000256" key="3">
    <source>
        <dbReference type="ARBA" id="ARBA00023125"/>
    </source>
</evidence>
<dbReference type="InterPro" id="IPR027417">
    <property type="entry name" value="P-loop_NTPase"/>
</dbReference>
<feature type="transmembrane region" description="Helical" evidence="4">
    <location>
        <begin position="60"/>
        <end position="76"/>
    </location>
</feature>
<feature type="transmembrane region" description="Helical" evidence="4">
    <location>
        <begin position="36"/>
        <end position="54"/>
    </location>
</feature>
<dbReference type="Gene3D" id="3.40.50.300">
    <property type="entry name" value="P-loop containing nucleotide triphosphate hydrolases"/>
    <property type="match status" value="1"/>
</dbReference>
<dbReference type="InterPro" id="IPR036187">
    <property type="entry name" value="DNA_mismatch_repair_MutS_sf"/>
</dbReference>
<proteinExistence type="predicted"/>
<evidence type="ECO:0000256" key="2">
    <source>
        <dbReference type="ARBA" id="ARBA00022840"/>
    </source>
</evidence>
<keyword evidence="1" id="KW-0547">Nucleotide-binding</keyword>
<keyword evidence="4" id="KW-1133">Transmembrane helix</keyword>
<dbReference type="GO" id="GO:0006298">
    <property type="term" value="P:mismatch repair"/>
    <property type="evidence" value="ECO:0007669"/>
    <property type="project" value="InterPro"/>
</dbReference>
<evidence type="ECO:0000256" key="1">
    <source>
        <dbReference type="ARBA" id="ARBA00022741"/>
    </source>
</evidence>
<gene>
    <name evidence="6" type="ORF">PPSIR1_04928</name>
</gene>
<evidence type="ECO:0000313" key="7">
    <source>
        <dbReference type="Proteomes" id="UP000005801"/>
    </source>
</evidence>
<feature type="domain" description="DNA mismatch repair proteins mutS family" evidence="5">
    <location>
        <begin position="442"/>
        <end position="621"/>
    </location>
</feature>
<dbReference type="Proteomes" id="UP000005801">
    <property type="component" value="Unassembled WGS sequence"/>
</dbReference>
<keyword evidence="2" id="KW-0067">ATP-binding</keyword>
<dbReference type="PANTHER" id="PTHR11361">
    <property type="entry name" value="DNA MISMATCH REPAIR PROTEIN MUTS FAMILY MEMBER"/>
    <property type="match status" value="1"/>
</dbReference>
<dbReference type="RefSeq" id="WP_006968957.1">
    <property type="nucleotide sequence ID" value="NZ_ABCS01000001.1"/>
</dbReference>